<organism evidence="6 7">
    <name type="scientific">Parabacteroides distasonis</name>
    <dbReference type="NCBI Taxonomy" id="823"/>
    <lineage>
        <taxon>Bacteria</taxon>
        <taxon>Pseudomonadati</taxon>
        <taxon>Bacteroidota</taxon>
        <taxon>Bacteroidia</taxon>
        <taxon>Bacteroidales</taxon>
        <taxon>Tannerellaceae</taxon>
        <taxon>Parabacteroides</taxon>
    </lineage>
</organism>
<evidence type="ECO:0000256" key="1">
    <source>
        <dbReference type="ARBA" id="ARBA00009156"/>
    </source>
</evidence>
<protein>
    <recommendedName>
        <fullName evidence="8">Glycerol kinase</fullName>
    </recommendedName>
</protein>
<proteinExistence type="inferred from homology"/>
<dbReference type="GO" id="GO:0050277">
    <property type="term" value="F:sedoheptulokinase activity"/>
    <property type="evidence" value="ECO:0007669"/>
    <property type="project" value="TreeGrafter"/>
</dbReference>
<feature type="domain" description="Carbohydrate kinase FGGY C-terminal" evidence="5">
    <location>
        <begin position="341"/>
        <end position="434"/>
    </location>
</feature>
<keyword evidence="2" id="KW-0808">Transferase</keyword>
<accession>A0AAP2Q457</accession>
<dbReference type="Pfam" id="PF00370">
    <property type="entry name" value="FGGY_N"/>
    <property type="match status" value="1"/>
</dbReference>
<dbReference type="InterPro" id="IPR000577">
    <property type="entry name" value="Carb_kinase_FGGY"/>
</dbReference>
<dbReference type="SUPFAM" id="SSF53067">
    <property type="entry name" value="Actin-like ATPase domain"/>
    <property type="match status" value="2"/>
</dbReference>
<dbReference type="PANTHER" id="PTHR10196:SF67">
    <property type="entry name" value="SEDOHEPTULOKINASE"/>
    <property type="match status" value="1"/>
</dbReference>
<keyword evidence="3" id="KW-0418">Kinase</keyword>
<comment type="similarity">
    <text evidence="1">Belongs to the FGGY kinase family.</text>
</comment>
<evidence type="ECO:0000256" key="2">
    <source>
        <dbReference type="ARBA" id="ARBA00022679"/>
    </source>
</evidence>
<evidence type="ECO:0000259" key="5">
    <source>
        <dbReference type="Pfam" id="PF02782"/>
    </source>
</evidence>
<comment type="caution">
    <text evidence="6">The sequence shown here is derived from an EMBL/GenBank/DDBJ whole genome shotgun (WGS) entry which is preliminary data.</text>
</comment>
<dbReference type="Proteomes" id="UP001198806">
    <property type="component" value="Unassembled WGS sequence"/>
</dbReference>
<dbReference type="PIRSF" id="PIRSF000538">
    <property type="entry name" value="GlpK"/>
    <property type="match status" value="1"/>
</dbReference>
<dbReference type="Pfam" id="PF02782">
    <property type="entry name" value="FGGY_C"/>
    <property type="match status" value="1"/>
</dbReference>
<dbReference type="CDD" id="cd07777">
    <property type="entry name" value="ASKHA_NBD_FGGY_SHK"/>
    <property type="match status" value="1"/>
</dbReference>
<dbReference type="RefSeq" id="WP_122145748.1">
    <property type="nucleotide sequence ID" value="NZ_CAXVLJ010000013.1"/>
</dbReference>
<evidence type="ECO:0000313" key="6">
    <source>
        <dbReference type="EMBL" id="MCB6516429.1"/>
    </source>
</evidence>
<dbReference type="EMBL" id="JAJCNI010000001">
    <property type="protein sequence ID" value="MCB6516429.1"/>
    <property type="molecule type" value="Genomic_DNA"/>
</dbReference>
<dbReference type="GO" id="GO:0005829">
    <property type="term" value="C:cytosol"/>
    <property type="evidence" value="ECO:0007669"/>
    <property type="project" value="TreeGrafter"/>
</dbReference>
<evidence type="ECO:0000313" key="7">
    <source>
        <dbReference type="Proteomes" id="UP001198806"/>
    </source>
</evidence>
<evidence type="ECO:0000256" key="3">
    <source>
        <dbReference type="ARBA" id="ARBA00022777"/>
    </source>
</evidence>
<dbReference type="Gene3D" id="3.30.420.40">
    <property type="match status" value="2"/>
</dbReference>
<gene>
    <name evidence="6" type="ORF">LI194_01280</name>
</gene>
<dbReference type="PANTHER" id="PTHR10196">
    <property type="entry name" value="SUGAR KINASE"/>
    <property type="match status" value="1"/>
</dbReference>
<dbReference type="InterPro" id="IPR043129">
    <property type="entry name" value="ATPase_NBD"/>
</dbReference>
<evidence type="ECO:0000259" key="4">
    <source>
        <dbReference type="Pfam" id="PF00370"/>
    </source>
</evidence>
<feature type="domain" description="Carbohydrate kinase FGGY N-terminal" evidence="4">
    <location>
        <begin position="4"/>
        <end position="215"/>
    </location>
</feature>
<dbReference type="InterPro" id="IPR018485">
    <property type="entry name" value="FGGY_C"/>
</dbReference>
<dbReference type="AlphaFoldDB" id="A0AAP2Q457"/>
<evidence type="ECO:0008006" key="8">
    <source>
        <dbReference type="Google" id="ProtNLM"/>
    </source>
</evidence>
<name>A0AAP2Q457_PARDI</name>
<sequence>MNFLGIDIGTSSICGIVYNTVSKDIVSIAKINNTDMLSCNVWEKVQDANAIVDIVLDLIQELRIQYPDIKGIGLSGQMHGILYVNAEGEAVSPLYTWQDMRGSLLYKDGMSYAAYLSKQTGFPLSTGFGLVTHYYNKVNSLVPQNAVKLCTIMDYTAIRLTGKCEPLVDCSNAASLGFFDKEKLAFDKEALWNVGIDSSILPEIGKAFSRVGHYENISVYTAIGDNQASFLGSIRDIRHSIHITVGTSSQISVYSEDYVNVPLLDTRPLPGGGYILVGAALCGGCSFSLLKKFFSETIKLYTGEEMDDTDLYKIMVSVPYKEVQEDDIRVETLFGGTRSHPEKRGKIMNISCLNWHPENLIRGFLEGMSQELYDFYQLLPNSVRERKTILVGSGNGIKRNPLLCQILEERFKCHLQVSACREEAALGACICGMVGNGYINNFTDFFNENLLIN</sequence>
<dbReference type="GO" id="GO:0006071">
    <property type="term" value="P:glycerol metabolic process"/>
    <property type="evidence" value="ECO:0007669"/>
    <property type="project" value="TreeGrafter"/>
</dbReference>
<reference evidence="6" key="1">
    <citation type="submission" date="2021-10" db="EMBL/GenBank/DDBJ databases">
        <title>Collection of gut derived symbiotic bacterial strains cultured from healthy donors.</title>
        <authorList>
            <person name="Lin H."/>
            <person name="Littmann E."/>
            <person name="Kohout C."/>
            <person name="Pamer E.G."/>
        </authorList>
    </citation>
    <scope>NUCLEOTIDE SEQUENCE</scope>
    <source>
        <strain evidence="6">DFI.2.94</strain>
    </source>
</reference>
<dbReference type="InterPro" id="IPR018484">
    <property type="entry name" value="FGGY_N"/>
</dbReference>